<organism evidence="1 2">
    <name type="scientific">Caerostris extrusa</name>
    <name type="common">Bark spider</name>
    <name type="synonym">Caerostris bankana</name>
    <dbReference type="NCBI Taxonomy" id="172846"/>
    <lineage>
        <taxon>Eukaryota</taxon>
        <taxon>Metazoa</taxon>
        <taxon>Ecdysozoa</taxon>
        <taxon>Arthropoda</taxon>
        <taxon>Chelicerata</taxon>
        <taxon>Arachnida</taxon>
        <taxon>Araneae</taxon>
        <taxon>Araneomorphae</taxon>
        <taxon>Entelegynae</taxon>
        <taxon>Araneoidea</taxon>
        <taxon>Araneidae</taxon>
        <taxon>Caerostris</taxon>
    </lineage>
</organism>
<protein>
    <submittedName>
        <fullName evidence="1">Uncharacterized protein</fullName>
    </submittedName>
</protein>
<reference evidence="1 2" key="1">
    <citation type="submission" date="2021-06" db="EMBL/GenBank/DDBJ databases">
        <title>Caerostris extrusa draft genome.</title>
        <authorList>
            <person name="Kono N."/>
            <person name="Arakawa K."/>
        </authorList>
    </citation>
    <scope>NUCLEOTIDE SEQUENCE [LARGE SCALE GENOMIC DNA]</scope>
</reference>
<dbReference type="EMBL" id="BPLR01020472">
    <property type="protein sequence ID" value="GIX79170.1"/>
    <property type="molecule type" value="Genomic_DNA"/>
</dbReference>
<name>A0AAV4N4F5_CAEEX</name>
<evidence type="ECO:0000313" key="2">
    <source>
        <dbReference type="Proteomes" id="UP001054945"/>
    </source>
</evidence>
<comment type="caution">
    <text evidence="1">The sequence shown here is derived from an EMBL/GenBank/DDBJ whole genome shotgun (WGS) entry which is preliminary data.</text>
</comment>
<proteinExistence type="predicted"/>
<keyword evidence="2" id="KW-1185">Reference proteome</keyword>
<evidence type="ECO:0000313" key="1">
    <source>
        <dbReference type="EMBL" id="GIX79170.1"/>
    </source>
</evidence>
<dbReference type="AlphaFoldDB" id="A0AAV4N4F5"/>
<sequence length="128" mass="15266">MPACSTNASSCSTRLVIFSIFSRTHHHMRRERSFSIVLRNLPNVKSVHKQYTLKTKISMNIAWNVIKRMTRHFWFDLLEISPLNKKKKKHYRPHGSSWDFYCRDSSYRMHFRKVAVKTPAHYDFGFTG</sequence>
<gene>
    <name evidence="1" type="ORF">CEXT_102421</name>
</gene>
<accession>A0AAV4N4F5</accession>
<dbReference type="Proteomes" id="UP001054945">
    <property type="component" value="Unassembled WGS sequence"/>
</dbReference>